<keyword evidence="2" id="KW-0238">DNA-binding</keyword>
<evidence type="ECO:0000313" key="3">
    <source>
        <dbReference type="Proteomes" id="UP000022645"/>
    </source>
</evidence>
<comment type="caution">
    <text evidence="2">The sequence shown here is derived from an EMBL/GenBank/DDBJ whole genome shotgun (WGS) entry which is preliminary data.</text>
</comment>
<dbReference type="InterPro" id="IPR001387">
    <property type="entry name" value="Cro/C1-type_HTH"/>
</dbReference>
<sequence>MKFEDMIKKIREHLQITQEQLAHELNISFSTISRWENGHTVPSKLAKICLLEFCKSKDMDTVIISELEKL</sequence>
<name>X8ITL9_9FIRM</name>
<dbReference type="Gene3D" id="1.10.260.40">
    <property type="entry name" value="lambda repressor-like DNA-binding domains"/>
    <property type="match status" value="1"/>
</dbReference>
<accession>X8ITL9</accession>
<dbReference type="RefSeq" id="WP_036380074.1">
    <property type="nucleotide sequence ID" value="NZ_JALU01000007.1"/>
</dbReference>
<dbReference type="SMART" id="SM00530">
    <property type="entry name" value="HTH_XRE"/>
    <property type="match status" value="1"/>
</dbReference>
<evidence type="ECO:0000313" key="2">
    <source>
        <dbReference type="EMBL" id="EUC53130.1"/>
    </source>
</evidence>
<protein>
    <submittedName>
        <fullName evidence="2">DNA-binding helix-turn-helix protein</fullName>
    </submittedName>
</protein>
<dbReference type="Pfam" id="PF01381">
    <property type="entry name" value="HTH_3"/>
    <property type="match status" value="1"/>
</dbReference>
<proteinExistence type="predicted"/>
<feature type="domain" description="HTH cro/C1-type" evidence="1">
    <location>
        <begin position="7"/>
        <end position="43"/>
    </location>
</feature>
<dbReference type="SUPFAM" id="SSF47413">
    <property type="entry name" value="lambda repressor-like DNA-binding domains"/>
    <property type="match status" value="1"/>
</dbReference>
<dbReference type="GO" id="GO:0003677">
    <property type="term" value="F:DNA binding"/>
    <property type="evidence" value="ECO:0007669"/>
    <property type="project" value="UniProtKB-KW"/>
</dbReference>
<reference evidence="2 3" key="1">
    <citation type="submission" date="2014-01" db="EMBL/GenBank/DDBJ databases">
        <authorList>
            <person name="Durkin A.S."/>
            <person name="McCorrison J."/>
            <person name="Torralba M."/>
            <person name="Gillis M."/>
            <person name="Haft D.H."/>
            <person name="Methe B."/>
            <person name="Sutton G."/>
            <person name="Nelson K.E."/>
        </authorList>
    </citation>
    <scope>NUCLEOTIDE SEQUENCE [LARGE SCALE GENOMIC DNA]</scope>
    <source>
        <strain evidence="2 3">ATCC 33093</strain>
    </source>
</reference>
<gene>
    <name evidence="2" type="ORF">HMPREF0581_0956</name>
</gene>
<dbReference type="PROSITE" id="PS50943">
    <property type="entry name" value="HTH_CROC1"/>
    <property type="match status" value="1"/>
</dbReference>
<evidence type="ECO:0000259" key="1">
    <source>
        <dbReference type="PROSITE" id="PS50943"/>
    </source>
</evidence>
<dbReference type="InterPro" id="IPR010982">
    <property type="entry name" value="Lambda_DNA-bd_dom_sf"/>
</dbReference>
<dbReference type="CDD" id="cd00093">
    <property type="entry name" value="HTH_XRE"/>
    <property type="match status" value="1"/>
</dbReference>
<organism evidence="2 3">
    <name type="scientific">Mogibacterium timidum ATCC 33093</name>
    <dbReference type="NCBI Taxonomy" id="1401079"/>
    <lineage>
        <taxon>Bacteria</taxon>
        <taxon>Bacillati</taxon>
        <taxon>Bacillota</taxon>
        <taxon>Clostridia</taxon>
        <taxon>Peptostreptococcales</taxon>
        <taxon>Anaerovoracaceae</taxon>
        <taxon>Mogibacterium</taxon>
    </lineage>
</organism>
<dbReference type="EMBL" id="JALU01000007">
    <property type="protein sequence ID" value="EUC53130.1"/>
    <property type="molecule type" value="Genomic_DNA"/>
</dbReference>
<dbReference type="Proteomes" id="UP000022645">
    <property type="component" value="Unassembled WGS sequence"/>
</dbReference>
<dbReference type="AlphaFoldDB" id="X8ITL9"/>